<reference evidence="2 3" key="1">
    <citation type="submission" date="2015-05" db="EMBL/GenBank/DDBJ databases">
        <title>Draft genome sequence of Microvirga vignae strain BR3299, a novel nitrogen fixing bacteria isolated from Brazil semi-aired region.</title>
        <authorList>
            <person name="Zilli J.E."/>
            <person name="Passos S.R."/>
            <person name="Leite J."/>
            <person name="Baldani J.I."/>
            <person name="Xavier G.R."/>
            <person name="Rumjaneck N.G."/>
            <person name="Simoes-Araujo J.L."/>
        </authorList>
    </citation>
    <scope>NUCLEOTIDE SEQUENCE [LARGE SCALE GENOMIC DNA]</scope>
    <source>
        <strain evidence="2 3">BR3299</strain>
    </source>
</reference>
<dbReference type="AlphaFoldDB" id="A0A0H1R5J0"/>
<dbReference type="PATRIC" id="fig|1225564.3.peg.6902"/>
<evidence type="ECO:0000313" key="3">
    <source>
        <dbReference type="Proteomes" id="UP000035489"/>
    </source>
</evidence>
<feature type="chain" id="PRO_5002593482" evidence="1">
    <location>
        <begin position="29"/>
        <end position="252"/>
    </location>
</feature>
<evidence type="ECO:0000256" key="1">
    <source>
        <dbReference type="SAM" id="SignalP"/>
    </source>
</evidence>
<name>A0A0H1R5J0_9HYPH</name>
<keyword evidence="3" id="KW-1185">Reference proteome</keyword>
<protein>
    <submittedName>
        <fullName evidence="2">Uncharacterized protein</fullName>
    </submittedName>
</protein>
<organism evidence="2 3">
    <name type="scientific">Microvirga vignae</name>
    <dbReference type="NCBI Taxonomy" id="1225564"/>
    <lineage>
        <taxon>Bacteria</taxon>
        <taxon>Pseudomonadati</taxon>
        <taxon>Pseudomonadota</taxon>
        <taxon>Alphaproteobacteria</taxon>
        <taxon>Hyphomicrobiales</taxon>
        <taxon>Methylobacteriaceae</taxon>
        <taxon>Microvirga</taxon>
    </lineage>
</organism>
<comment type="caution">
    <text evidence="2">The sequence shown here is derived from an EMBL/GenBank/DDBJ whole genome shotgun (WGS) entry which is preliminary data.</text>
</comment>
<gene>
    <name evidence="2" type="ORF">AA309_26550</name>
</gene>
<sequence>MSQATHTHITRRSILAGLGAAIPATAVAAAPVFAAQHPDAELLALGCQWDESAAAIDAVRKAFDIAEERFGEIEIEEPEELFQQPQDMSLGFAGAHERHDGRRWYVCRIDELRTKPRLKQDWSRITKAPNGEHFCVYVADPKAQARADEIVAAYDRWQANIARAEDTSGLTAAKAEDERLQKINRDLCEQILSTPARTVEGLAVKARIYAWFTGGADEVEKDLTSHLETDGPGDQTAMLAIVRDLLKLKNLT</sequence>
<accession>A0A0H1R5J0</accession>
<dbReference type="EMBL" id="LCYG01000089">
    <property type="protein sequence ID" value="KLK90294.1"/>
    <property type="molecule type" value="Genomic_DNA"/>
</dbReference>
<proteinExistence type="predicted"/>
<evidence type="ECO:0000313" key="2">
    <source>
        <dbReference type="EMBL" id="KLK90294.1"/>
    </source>
</evidence>
<feature type="signal peptide" evidence="1">
    <location>
        <begin position="1"/>
        <end position="28"/>
    </location>
</feature>
<keyword evidence="1" id="KW-0732">Signal</keyword>
<dbReference type="Proteomes" id="UP000035489">
    <property type="component" value="Unassembled WGS sequence"/>
</dbReference>
<dbReference type="InterPro" id="IPR006311">
    <property type="entry name" value="TAT_signal"/>
</dbReference>
<dbReference type="OrthoDB" id="8001445at2"/>
<dbReference type="RefSeq" id="WP_047192036.1">
    <property type="nucleotide sequence ID" value="NZ_LCYG01000089.1"/>
</dbReference>
<dbReference type="PROSITE" id="PS51318">
    <property type="entry name" value="TAT"/>
    <property type="match status" value="1"/>
</dbReference>
<dbReference type="STRING" id="1225564.AA309_26550"/>